<gene>
    <name evidence="2" type="ORF">DVA86_20325</name>
</gene>
<protein>
    <submittedName>
        <fullName evidence="2">Uncharacterized protein</fullName>
    </submittedName>
</protein>
<dbReference type="KEGG" id="sarm:DVA86_20325"/>
<keyword evidence="1" id="KW-1133">Transmembrane helix</keyword>
<keyword evidence="1" id="KW-0472">Membrane</keyword>
<dbReference type="Proteomes" id="UP000254425">
    <property type="component" value="Chromosome"/>
</dbReference>
<accession>A0A345XSM7</accession>
<keyword evidence="3" id="KW-1185">Reference proteome</keyword>
<sequence>MAALPHVKRSARLGARPSAVAWWPYAAIARAAVYVAHVLLVAGSSARAGAATRLIRSHTWRVRASQAVSMAAGLDAL</sequence>
<organism evidence="2 3">
    <name type="scientific">Streptomyces armeniacus</name>
    <dbReference type="NCBI Taxonomy" id="83291"/>
    <lineage>
        <taxon>Bacteria</taxon>
        <taxon>Bacillati</taxon>
        <taxon>Actinomycetota</taxon>
        <taxon>Actinomycetes</taxon>
        <taxon>Kitasatosporales</taxon>
        <taxon>Streptomycetaceae</taxon>
        <taxon>Streptomyces</taxon>
    </lineage>
</organism>
<evidence type="ECO:0000313" key="2">
    <source>
        <dbReference type="EMBL" id="AXK34643.1"/>
    </source>
</evidence>
<evidence type="ECO:0000256" key="1">
    <source>
        <dbReference type="SAM" id="Phobius"/>
    </source>
</evidence>
<reference evidence="2 3" key="1">
    <citation type="submission" date="2018-07" db="EMBL/GenBank/DDBJ databases">
        <title>Draft genome of the type strain Streptomyces armeniacus ATCC 15676.</title>
        <authorList>
            <person name="Labana P."/>
            <person name="Gosse J.T."/>
            <person name="Boddy C.N."/>
        </authorList>
    </citation>
    <scope>NUCLEOTIDE SEQUENCE [LARGE SCALE GENOMIC DNA]</scope>
    <source>
        <strain evidence="2 3">ATCC 15676</strain>
    </source>
</reference>
<proteinExistence type="predicted"/>
<dbReference type="AlphaFoldDB" id="A0A345XSM7"/>
<keyword evidence="1" id="KW-0812">Transmembrane</keyword>
<feature type="transmembrane region" description="Helical" evidence="1">
    <location>
        <begin position="20"/>
        <end position="43"/>
    </location>
</feature>
<name>A0A345XSM7_9ACTN</name>
<evidence type="ECO:0000313" key="3">
    <source>
        <dbReference type="Proteomes" id="UP000254425"/>
    </source>
</evidence>
<dbReference type="EMBL" id="CP031320">
    <property type="protein sequence ID" value="AXK34643.1"/>
    <property type="molecule type" value="Genomic_DNA"/>
</dbReference>